<dbReference type="EMBL" id="PGOL01044458">
    <property type="protein sequence ID" value="PKH70613.1"/>
    <property type="molecule type" value="Genomic_DNA"/>
</dbReference>
<gene>
    <name evidence="2" type="ORF">CDL15_Pgr004446</name>
    <name evidence="3" type="ORF">CRG98_050065</name>
</gene>
<dbReference type="Proteomes" id="UP000233551">
    <property type="component" value="Unassembled WGS sequence"/>
</dbReference>
<keyword evidence="5" id="KW-1185">Reference proteome</keyword>
<reference evidence="2" key="2">
    <citation type="submission" date="2017-06" db="EMBL/GenBank/DDBJ databases">
        <title>The pomegranate genome and the genomics of punicalagin biosynthesis.</title>
        <authorList>
            <person name="Xu C."/>
        </authorList>
    </citation>
    <scope>NUCLEOTIDE SEQUENCE [LARGE SCALE GENOMIC DNA]</scope>
    <source>
        <tissue evidence="2">Fresh leaf</tissue>
    </source>
</reference>
<evidence type="ECO:0000256" key="1">
    <source>
        <dbReference type="SAM" id="MobiDB-lite"/>
    </source>
</evidence>
<accession>A0A218XFL5</accession>
<reference evidence="4" key="1">
    <citation type="journal article" date="2017" name="Plant J.">
        <title>The pomegranate (Punica granatum L.) genome and the genomics of punicalagin biosynthesis.</title>
        <authorList>
            <person name="Qin G."/>
            <person name="Xu C."/>
            <person name="Ming R."/>
            <person name="Tang H."/>
            <person name="Guyot R."/>
            <person name="Kramer E.M."/>
            <person name="Hu Y."/>
            <person name="Yi X."/>
            <person name="Qi Y."/>
            <person name="Xu X."/>
            <person name="Gao Z."/>
            <person name="Pan H."/>
            <person name="Jian J."/>
            <person name="Tian Y."/>
            <person name="Yue Z."/>
            <person name="Xu Y."/>
        </authorList>
    </citation>
    <scope>NUCLEOTIDE SEQUENCE [LARGE SCALE GENOMIC DNA]</scope>
    <source>
        <strain evidence="4">cv. Dabenzi</strain>
    </source>
</reference>
<evidence type="ECO:0000313" key="4">
    <source>
        <dbReference type="Proteomes" id="UP000197138"/>
    </source>
</evidence>
<name>A0A218XFL5_PUNGR</name>
<feature type="region of interest" description="Disordered" evidence="1">
    <location>
        <begin position="16"/>
        <end position="71"/>
    </location>
</feature>
<protein>
    <submittedName>
        <fullName evidence="2">Uncharacterized protein</fullName>
    </submittedName>
</protein>
<dbReference type="AlphaFoldDB" id="A0A218XFL5"/>
<evidence type="ECO:0000313" key="3">
    <source>
        <dbReference type="EMBL" id="PKH70613.1"/>
    </source>
</evidence>
<dbReference type="EMBL" id="MTKT01001810">
    <property type="protein sequence ID" value="OWM84015.1"/>
    <property type="molecule type" value="Genomic_DNA"/>
</dbReference>
<sequence>MCLLPFQELPHRRLESGDFGLCNHRSRRSKENRKDSGLDSAARRRRGILRCLSSKQKSEAEERRAKSEERR</sequence>
<dbReference type="Proteomes" id="UP000197138">
    <property type="component" value="Unassembled WGS sequence"/>
</dbReference>
<proteinExistence type="predicted"/>
<feature type="compositionally biased region" description="Basic and acidic residues" evidence="1">
    <location>
        <begin position="56"/>
        <end position="71"/>
    </location>
</feature>
<comment type="caution">
    <text evidence="2">The sequence shown here is derived from an EMBL/GenBank/DDBJ whole genome shotgun (WGS) entry which is preliminary data.</text>
</comment>
<reference evidence="3 5" key="3">
    <citation type="submission" date="2017-11" db="EMBL/GenBank/DDBJ databases">
        <title>De-novo sequencing of pomegranate (Punica granatum L.) genome.</title>
        <authorList>
            <person name="Akparov Z."/>
            <person name="Amiraslanov A."/>
            <person name="Hajiyeva S."/>
            <person name="Abbasov M."/>
            <person name="Kaur K."/>
            <person name="Hamwieh A."/>
            <person name="Solovyev V."/>
            <person name="Salamov A."/>
            <person name="Braich B."/>
            <person name="Kosarev P."/>
            <person name="Mahmoud A."/>
            <person name="Hajiyev E."/>
            <person name="Babayeva S."/>
            <person name="Izzatullayeva V."/>
            <person name="Mammadov A."/>
            <person name="Mammadov A."/>
            <person name="Sharifova S."/>
            <person name="Ojaghi J."/>
            <person name="Eynullazada K."/>
            <person name="Bayramov B."/>
            <person name="Abdulazimova A."/>
            <person name="Shahmuradov I."/>
        </authorList>
    </citation>
    <scope>NUCLEOTIDE SEQUENCE [LARGE SCALE GENOMIC DNA]</scope>
    <source>
        <strain evidence="3">AG2017</strain>
        <strain evidence="5">cv. AG2017</strain>
        <tissue evidence="3">Leaf</tissue>
    </source>
</reference>
<organism evidence="2 4">
    <name type="scientific">Punica granatum</name>
    <name type="common">Pomegranate</name>
    <dbReference type="NCBI Taxonomy" id="22663"/>
    <lineage>
        <taxon>Eukaryota</taxon>
        <taxon>Viridiplantae</taxon>
        <taxon>Streptophyta</taxon>
        <taxon>Embryophyta</taxon>
        <taxon>Tracheophyta</taxon>
        <taxon>Spermatophyta</taxon>
        <taxon>Magnoliopsida</taxon>
        <taxon>eudicotyledons</taxon>
        <taxon>Gunneridae</taxon>
        <taxon>Pentapetalae</taxon>
        <taxon>rosids</taxon>
        <taxon>malvids</taxon>
        <taxon>Myrtales</taxon>
        <taxon>Lythraceae</taxon>
        <taxon>Punica</taxon>
    </lineage>
</organism>
<evidence type="ECO:0000313" key="2">
    <source>
        <dbReference type="EMBL" id="OWM84015.1"/>
    </source>
</evidence>
<evidence type="ECO:0000313" key="5">
    <source>
        <dbReference type="Proteomes" id="UP000233551"/>
    </source>
</evidence>